<protein>
    <submittedName>
        <fullName evidence="3">Uncharacterized protein</fullName>
    </submittedName>
</protein>
<feature type="signal peptide" evidence="2">
    <location>
        <begin position="1"/>
        <end position="26"/>
    </location>
</feature>
<evidence type="ECO:0000313" key="3">
    <source>
        <dbReference type="EMBL" id="AEM23301.1"/>
    </source>
</evidence>
<feature type="compositionally biased region" description="Gly residues" evidence="1">
    <location>
        <begin position="36"/>
        <end position="75"/>
    </location>
</feature>
<dbReference type="KEGG" id="bip:Bint_2707"/>
<keyword evidence="4" id="KW-1185">Reference proteome</keyword>
<dbReference type="RefSeq" id="WP_014489089.1">
    <property type="nucleotide sequence ID" value="NC_017243.1"/>
</dbReference>
<dbReference type="PROSITE" id="PS51257">
    <property type="entry name" value="PROKAR_LIPOPROTEIN"/>
    <property type="match status" value="1"/>
</dbReference>
<gene>
    <name evidence="3" type="ordered locus">Bint_2707</name>
</gene>
<evidence type="ECO:0000256" key="1">
    <source>
        <dbReference type="SAM" id="MobiDB-lite"/>
    </source>
</evidence>
<sequence>MKTKIFILLMILILAFSCSKNNPVSALGTGSDTGIESGGTDTGTEEGSGGEDTGTGTGGEDTGTGTGEGDTGGTDTGETTIGIIYAGTYTGKAVKTRINNITEEEKVVEDVILVVNKDSTAIFKTASLGDYTFEKFEKIANNDSLYESIKSDTMLFLSFDKNTVTVNFIKKESSRESIIYGNGHEYDKGYGDLTKADY</sequence>
<keyword evidence="2" id="KW-0732">Signal</keyword>
<evidence type="ECO:0000313" key="4">
    <source>
        <dbReference type="Proteomes" id="UP000008522"/>
    </source>
</evidence>
<dbReference type="AlphaFoldDB" id="G0EQ43"/>
<dbReference type="EMBL" id="CP002874">
    <property type="protein sequence ID" value="AEM23301.1"/>
    <property type="molecule type" value="Genomic_DNA"/>
</dbReference>
<dbReference type="Proteomes" id="UP000008522">
    <property type="component" value="Chromosome"/>
</dbReference>
<dbReference type="PATRIC" id="fig|1045858.4.peg.2706"/>
<organism evidence="3 4">
    <name type="scientific">Brachyspira intermedia (strain ATCC 51140 / PWS/A)</name>
    <name type="common">Serpulina intermedia</name>
    <dbReference type="NCBI Taxonomy" id="1045858"/>
    <lineage>
        <taxon>Bacteria</taxon>
        <taxon>Pseudomonadati</taxon>
        <taxon>Spirochaetota</taxon>
        <taxon>Spirochaetia</taxon>
        <taxon>Brachyspirales</taxon>
        <taxon>Brachyspiraceae</taxon>
        <taxon>Brachyspira</taxon>
    </lineage>
</organism>
<dbReference type="GeneID" id="44971190"/>
<reference evidence="3 4" key="1">
    <citation type="journal article" date="2011" name="BMC Genomics">
        <title>Complete genome sequence of Brachyspira intermedia reveals unique genomic features in Brachyspira species and phage-mediated horizontal gene transfer.</title>
        <authorList>
            <person name="Hafstrom T."/>
            <person name="Jansson D.S."/>
            <person name="Segerman B."/>
        </authorList>
    </citation>
    <scope>NUCLEOTIDE SEQUENCE [LARGE SCALE GENOMIC DNA]</scope>
    <source>
        <strain evidence="4">ATCC 51140 / PWS/A</strain>
    </source>
</reference>
<feature type="region of interest" description="Disordered" evidence="1">
    <location>
        <begin position="27"/>
        <end position="77"/>
    </location>
</feature>
<evidence type="ECO:0000256" key="2">
    <source>
        <dbReference type="SAM" id="SignalP"/>
    </source>
</evidence>
<accession>G0EQ43</accession>
<dbReference type="HOGENOM" id="CLU_1375901_0_0_12"/>
<name>G0EQ43_BRAIP</name>
<feature type="chain" id="PRO_5003398504" evidence="2">
    <location>
        <begin position="27"/>
        <end position="198"/>
    </location>
</feature>
<proteinExistence type="predicted"/>